<evidence type="ECO:0000256" key="4">
    <source>
        <dbReference type="ARBA" id="ARBA00022692"/>
    </source>
</evidence>
<dbReference type="GO" id="GO:0005886">
    <property type="term" value="C:plasma membrane"/>
    <property type="evidence" value="ECO:0007669"/>
    <property type="project" value="TreeGrafter"/>
</dbReference>
<name>A0A511XHB1_9PROT</name>
<evidence type="ECO:0000313" key="11">
    <source>
        <dbReference type="Proteomes" id="UP000321746"/>
    </source>
</evidence>
<proteinExistence type="inferred from homology"/>
<dbReference type="PANTHER" id="PTHR43840">
    <property type="entry name" value="MITOCHONDRIAL METAL TRANSPORTER 1-RELATED"/>
    <property type="match status" value="1"/>
</dbReference>
<evidence type="ECO:0000259" key="9">
    <source>
        <dbReference type="Pfam" id="PF16916"/>
    </source>
</evidence>
<dbReference type="GO" id="GO:0015341">
    <property type="term" value="F:zinc efflux antiporter activity"/>
    <property type="evidence" value="ECO:0007669"/>
    <property type="project" value="TreeGrafter"/>
</dbReference>
<dbReference type="Pfam" id="PF01545">
    <property type="entry name" value="Cation_efflux"/>
    <property type="match status" value="1"/>
</dbReference>
<keyword evidence="6 7" id="KW-0472">Membrane</keyword>
<keyword evidence="3" id="KW-0813">Transport</keyword>
<feature type="domain" description="Cation efflux protein transmembrane" evidence="8">
    <location>
        <begin position="30"/>
        <end position="223"/>
    </location>
</feature>
<dbReference type="GO" id="GO:0015093">
    <property type="term" value="F:ferrous iron transmembrane transporter activity"/>
    <property type="evidence" value="ECO:0007669"/>
    <property type="project" value="TreeGrafter"/>
</dbReference>
<dbReference type="InterPro" id="IPR036837">
    <property type="entry name" value="Cation_efflux_CTD_sf"/>
</dbReference>
<organism evidence="10 11">
    <name type="scientific">Acetobacter oeni</name>
    <dbReference type="NCBI Taxonomy" id="304077"/>
    <lineage>
        <taxon>Bacteria</taxon>
        <taxon>Pseudomonadati</taxon>
        <taxon>Pseudomonadota</taxon>
        <taxon>Alphaproteobacteria</taxon>
        <taxon>Acetobacterales</taxon>
        <taxon>Acetobacteraceae</taxon>
        <taxon>Acetobacter</taxon>
    </lineage>
</organism>
<dbReference type="AlphaFoldDB" id="A0A511XHB1"/>
<evidence type="ECO:0000256" key="5">
    <source>
        <dbReference type="ARBA" id="ARBA00022989"/>
    </source>
</evidence>
<reference evidence="10 11" key="1">
    <citation type="submission" date="2019-07" db="EMBL/GenBank/DDBJ databases">
        <title>Whole genome shotgun sequence of Acetobacter oeni NBRC 105207.</title>
        <authorList>
            <person name="Hosoyama A."/>
            <person name="Uohara A."/>
            <person name="Ohji S."/>
            <person name="Ichikawa N."/>
        </authorList>
    </citation>
    <scope>NUCLEOTIDE SEQUENCE [LARGE SCALE GENOMIC DNA]</scope>
    <source>
        <strain evidence="10 11">NBRC 105207</strain>
    </source>
</reference>
<feature type="transmembrane region" description="Helical" evidence="7">
    <location>
        <begin position="59"/>
        <end position="76"/>
    </location>
</feature>
<dbReference type="GO" id="GO:0015086">
    <property type="term" value="F:cadmium ion transmembrane transporter activity"/>
    <property type="evidence" value="ECO:0007669"/>
    <property type="project" value="TreeGrafter"/>
</dbReference>
<evidence type="ECO:0000256" key="3">
    <source>
        <dbReference type="ARBA" id="ARBA00022448"/>
    </source>
</evidence>
<comment type="similarity">
    <text evidence="2">Belongs to the cation diffusion facilitator (CDF) transporter (TC 2.A.4) family.</text>
</comment>
<dbReference type="Proteomes" id="UP000321746">
    <property type="component" value="Unassembled WGS sequence"/>
</dbReference>
<dbReference type="EMBL" id="BJYG01000005">
    <property type="protein sequence ID" value="GEN62335.1"/>
    <property type="molecule type" value="Genomic_DNA"/>
</dbReference>
<evidence type="ECO:0000256" key="1">
    <source>
        <dbReference type="ARBA" id="ARBA00004141"/>
    </source>
</evidence>
<dbReference type="Gene3D" id="3.30.70.1350">
    <property type="entry name" value="Cation efflux protein, cytoplasmic domain"/>
    <property type="match status" value="1"/>
</dbReference>
<dbReference type="PANTHER" id="PTHR43840:SF15">
    <property type="entry name" value="MITOCHONDRIAL METAL TRANSPORTER 1-RELATED"/>
    <property type="match status" value="1"/>
</dbReference>
<evidence type="ECO:0000259" key="8">
    <source>
        <dbReference type="Pfam" id="PF01545"/>
    </source>
</evidence>
<feature type="transmembrane region" description="Helical" evidence="7">
    <location>
        <begin position="174"/>
        <end position="192"/>
    </location>
</feature>
<dbReference type="SUPFAM" id="SSF161111">
    <property type="entry name" value="Cation efflux protein transmembrane domain-like"/>
    <property type="match status" value="1"/>
</dbReference>
<gene>
    <name evidence="10" type="ORF">AOE01nite_05590</name>
</gene>
<dbReference type="InterPro" id="IPR027469">
    <property type="entry name" value="Cation_efflux_TMD_sf"/>
</dbReference>
<dbReference type="InterPro" id="IPR027470">
    <property type="entry name" value="Cation_efflux_CTD"/>
</dbReference>
<sequence length="332" mass="35358">MPETSPQAELSGQSTVSVTADDKSKTAVAWLSLGVAILALCLKYAAWACTGSVALKSDALETVINVVAAIGGLWAIRLAERPADDNHTYGHYKAEYLSAIIESAMVLVTAFAIGKASVDGFLHPATVASPWAGIVLNGVATILNLAWGVTLLRIGRSKRSPALVAGGQHVLSDVWTGFGLITGLALIPFTGWRWLDPALAALVAVNVLRVGWEMLRQSVAGLMDEAPDPETLQKLREVIADNATGAIEAHDIRTREVGAVTFIEFHLVVPGTMTVAVVHEICDRIEAGLRRVIGRALINIHVEPEYKAKNTGIILNPVFPASQRHSAESNVL</sequence>
<dbReference type="NCBIfam" id="TIGR01297">
    <property type="entry name" value="CDF"/>
    <property type="match status" value="1"/>
</dbReference>
<dbReference type="InterPro" id="IPR058533">
    <property type="entry name" value="Cation_efflux_TM"/>
</dbReference>
<dbReference type="InterPro" id="IPR002524">
    <property type="entry name" value="Cation_efflux"/>
</dbReference>
<dbReference type="GO" id="GO:0006882">
    <property type="term" value="P:intracellular zinc ion homeostasis"/>
    <property type="evidence" value="ECO:0007669"/>
    <property type="project" value="TreeGrafter"/>
</dbReference>
<evidence type="ECO:0000256" key="6">
    <source>
        <dbReference type="ARBA" id="ARBA00023136"/>
    </source>
</evidence>
<evidence type="ECO:0000256" key="7">
    <source>
        <dbReference type="SAM" id="Phobius"/>
    </source>
</evidence>
<comment type="caution">
    <text evidence="10">The sequence shown here is derived from an EMBL/GenBank/DDBJ whole genome shotgun (WGS) entry which is preliminary data.</text>
</comment>
<evidence type="ECO:0000256" key="2">
    <source>
        <dbReference type="ARBA" id="ARBA00008114"/>
    </source>
</evidence>
<feature type="transmembrane region" description="Helical" evidence="7">
    <location>
        <begin position="27"/>
        <end position="47"/>
    </location>
</feature>
<dbReference type="SUPFAM" id="SSF160240">
    <property type="entry name" value="Cation efflux protein cytoplasmic domain-like"/>
    <property type="match status" value="1"/>
</dbReference>
<dbReference type="InterPro" id="IPR050291">
    <property type="entry name" value="CDF_Transporter"/>
</dbReference>
<dbReference type="Pfam" id="PF16916">
    <property type="entry name" value="ZT_dimer"/>
    <property type="match status" value="1"/>
</dbReference>
<keyword evidence="11" id="KW-1185">Reference proteome</keyword>
<protein>
    <submittedName>
        <fullName evidence="10">Cadmium transporter</fullName>
    </submittedName>
</protein>
<feature type="domain" description="Cation efflux protein cytoplasmic" evidence="9">
    <location>
        <begin position="227"/>
        <end position="305"/>
    </location>
</feature>
<feature type="transmembrane region" description="Helical" evidence="7">
    <location>
        <begin position="96"/>
        <end position="114"/>
    </location>
</feature>
<dbReference type="Gene3D" id="1.20.1510.10">
    <property type="entry name" value="Cation efflux protein transmembrane domain"/>
    <property type="match status" value="1"/>
</dbReference>
<keyword evidence="5 7" id="KW-1133">Transmembrane helix</keyword>
<feature type="transmembrane region" description="Helical" evidence="7">
    <location>
        <begin position="134"/>
        <end position="154"/>
    </location>
</feature>
<evidence type="ECO:0000313" key="10">
    <source>
        <dbReference type="EMBL" id="GEN62335.1"/>
    </source>
</evidence>
<comment type="subcellular location">
    <subcellularLocation>
        <location evidence="1">Membrane</location>
        <topology evidence="1">Multi-pass membrane protein</topology>
    </subcellularLocation>
</comment>
<keyword evidence="4 7" id="KW-0812">Transmembrane</keyword>
<accession>A0A511XHB1</accession>